<feature type="compositionally biased region" description="Basic and acidic residues" evidence="1">
    <location>
        <begin position="14"/>
        <end position="23"/>
    </location>
</feature>
<dbReference type="EMBL" id="AVOT02007224">
    <property type="protein sequence ID" value="MBW0483431.1"/>
    <property type="molecule type" value="Genomic_DNA"/>
</dbReference>
<protein>
    <submittedName>
        <fullName evidence="2">Uncharacterized protein</fullName>
    </submittedName>
</protein>
<evidence type="ECO:0000256" key="1">
    <source>
        <dbReference type="SAM" id="MobiDB-lite"/>
    </source>
</evidence>
<dbReference type="Proteomes" id="UP000765509">
    <property type="component" value="Unassembled WGS sequence"/>
</dbReference>
<name>A0A9Q3GXD6_9BASI</name>
<evidence type="ECO:0000313" key="3">
    <source>
        <dbReference type="Proteomes" id="UP000765509"/>
    </source>
</evidence>
<feature type="region of interest" description="Disordered" evidence="1">
    <location>
        <begin position="1"/>
        <end position="158"/>
    </location>
</feature>
<reference evidence="2" key="1">
    <citation type="submission" date="2021-03" db="EMBL/GenBank/DDBJ databases">
        <title>Draft genome sequence of rust myrtle Austropuccinia psidii MF-1, a brazilian biotype.</title>
        <authorList>
            <person name="Quecine M.C."/>
            <person name="Pachon D.M.R."/>
            <person name="Bonatelli M.L."/>
            <person name="Correr F.H."/>
            <person name="Franceschini L.M."/>
            <person name="Leite T.F."/>
            <person name="Margarido G.R.A."/>
            <person name="Almeida C.A."/>
            <person name="Ferrarezi J.A."/>
            <person name="Labate C.A."/>
        </authorList>
    </citation>
    <scope>NUCLEOTIDE SEQUENCE</scope>
    <source>
        <strain evidence="2">MF-1</strain>
    </source>
</reference>
<comment type="caution">
    <text evidence="2">The sequence shown here is derived from an EMBL/GenBank/DDBJ whole genome shotgun (WGS) entry which is preliminary data.</text>
</comment>
<proteinExistence type="predicted"/>
<feature type="compositionally biased region" description="Polar residues" evidence="1">
    <location>
        <begin position="45"/>
        <end position="60"/>
    </location>
</feature>
<sequence>MSPVHLGDIGFQRHHPEDGEGLSRTRRPGSGDLGHSGGWKESERNNTCYSIHITIQQKPQTRGLEGYGSSSAAPPTSQRSFPMPHGQQEVQPGIPWGRTWNKLPEDMSQRDRHQRPYGNNQRLESHKVVQTPGGEGKQDKGELSHYPSYRRTTDPKRE</sequence>
<dbReference type="AlphaFoldDB" id="A0A9Q3GXD6"/>
<evidence type="ECO:0000313" key="2">
    <source>
        <dbReference type="EMBL" id="MBW0483431.1"/>
    </source>
</evidence>
<accession>A0A9Q3GXD6</accession>
<feature type="compositionally biased region" description="Polar residues" evidence="1">
    <location>
        <begin position="68"/>
        <end position="80"/>
    </location>
</feature>
<organism evidence="2 3">
    <name type="scientific">Austropuccinia psidii MF-1</name>
    <dbReference type="NCBI Taxonomy" id="1389203"/>
    <lineage>
        <taxon>Eukaryota</taxon>
        <taxon>Fungi</taxon>
        <taxon>Dikarya</taxon>
        <taxon>Basidiomycota</taxon>
        <taxon>Pucciniomycotina</taxon>
        <taxon>Pucciniomycetes</taxon>
        <taxon>Pucciniales</taxon>
        <taxon>Sphaerophragmiaceae</taxon>
        <taxon>Austropuccinia</taxon>
    </lineage>
</organism>
<gene>
    <name evidence="2" type="ORF">O181_023146</name>
</gene>
<keyword evidence="3" id="KW-1185">Reference proteome</keyword>